<evidence type="ECO:0000256" key="2">
    <source>
        <dbReference type="ARBA" id="ARBA00022692"/>
    </source>
</evidence>
<keyword evidence="7" id="KW-1185">Reference proteome</keyword>
<dbReference type="Pfam" id="PF13365">
    <property type="entry name" value="Trypsin_2"/>
    <property type="match status" value="1"/>
</dbReference>
<evidence type="ECO:0000313" key="6">
    <source>
        <dbReference type="EMBL" id="CUU58417.1"/>
    </source>
</evidence>
<keyword evidence="2 5" id="KW-0812">Transmembrane</keyword>
<dbReference type="NCBIfam" id="NF033740">
    <property type="entry name" value="MarP_fam_protase"/>
    <property type="match status" value="1"/>
</dbReference>
<name>A0A0S4QS51_9ACTN</name>
<keyword evidence="3 5" id="KW-1133">Transmembrane helix</keyword>
<dbReference type="GO" id="GO:0009403">
    <property type="term" value="P:toxin biosynthetic process"/>
    <property type="evidence" value="ECO:0007669"/>
    <property type="project" value="InterPro"/>
</dbReference>
<sequence>MNLLDLVLIALTVMFAISGYRQGFAVGALSFIGFLGGGFLGAKIASPFAELIGRTDDGALVGLVVVVGLALTGQIIGTALGTVVRGRLTWRAGQRVDAVAGAALSGVSVLLVGWLLATTVDRSPFQTLARAARGSEILGAVDAQMPDDVRHTFSDLRQLMDDQGFPEVFAGLNGERIVATDPPDAAVVSATEVQNAASSILKIRGQAPSCGKQVEGTGFVFTPQHVMTNAHVVAGVSEVVVEVGAQALPAEVVEFDPDRDVAVLYVPNLRRAPLRFQTSPPGEAGDPVVVAGYPQDGPYTTEPARIRNEQTASAPDIYSRGTVRREIFAIRGQVLPGNSGGPLLSDTGAVLGVVFAAATDDDDTGYVLTAQEVSVPAQRGAQATVPVSTQGCD</sequence>
<dbReference type="EMBL" id="FAOZ01000019">
    <property type="protein sequence ID" value="CUU58417.1"/>
    <property type="molecule type" value="Genomic_DNA"/>
</dbReference>
<dbReference type="InterPro" id="IPR003825">
    <property type="entry name" value="Colicin-V_CvpA"/>
</dbReference>
<evidence type="ECO:0000256" key="1">
    <source>
        <dbReference type="ARBA" id="ARBA00004141"/>
    </source>
</evidence>
<dbReference type="AlphaFoldDB" id="A0A0S4QS51"/>
<dbReference type="InterPro" id="IPR001940">
    <property type="entry name" value="Peptidase_S1C"/>
</dbReference>
<dbReference type="PRINTS" id="PR00834">
    <property type="entry name" value="PROTEASES2C"/>
</dbReference>
<accession>A0A0S4QS51</accession>
<dbReference type="GO" id="GO:0006508">
    <property type="term" value="P:proteolysis"/>
    <property type="evidence" value="ECO:0007669"/>
    <property type="project" value="InterPro"/>
</dbReference>
<keyword evidence="4 5" id="KW-0472">Membrane</keyword>
<dbReference type="Gene3D" id="2.40.10.10">
    <property type="entry name" value="Trypsin-like serine proteases"/>
    <property type="match status" value="2"/>
</dbReference>
<dbReference type="SUPFAM" id="SSF50494">
    <property type="entry name" value="Trypsin-like serine proteases"/>
    <property type="match status" value="1"/>
</dbReference>
<evidence type="ECO:0000256" key="5">
    <source>
        <dbReference type="SAM" id="Phobius"/>
    </source>
</evidence>
<feature type="transmembrane region" description="Helical" evidence="5">
    <location>
        <begin position="60"/>
        <end position="84"/>
    </location>
</feature>
<dbReference type="Pfam" id="PF02674">
    <property type="entry name" value="Colicin_V"/>
    <property type="match status" value="1"/>
</dbReference>
<dbReference type="Proteomes" id="UP000198802">
    <property type="component" value="Unassembled WGS sequence"/>
</dbReference>
<dbReference type="RefSeq" id="WP_091281496.1">
    <property type="nucleotide sequence ID" value="NZ_FAOZ01000019.1"/>
</dbReference>
<protein>
    <submittedName>
        <fullName evidence="6">Colicin V production protein</fullName>
    </submittedName>
</protein>
<dbReference type="InterPro" id="IPR043504">
    <property type="entry name" value="Peptidase_S1_PA_chymotrypsin"/>
</dbReference>
<dbReference type="GO" id="GO:0004252">
    <property type="term" value="F:serine-type endopeptidase activity"/>
    <property type="evidence" value="ECO:0007669"/>
    <property type="project" value="InterPro"/>
</dbReference>
<dbReference type="InterPro" id="IPR047680">
    <property type="entry name" value="MarP-like"/>
</dbReference>
<comment type="subcellular location">
    <subcellularLocation>
        <location evidence="1">Membrane</location>
        <topology evidence="1">Multi-pass membrane protein</topology>
    </subcellularLocation>
</comment>
<gene>
    <name evidence="6" type="ORF">Ga0074812_11950</name>
</gene>
<evidence type="ECO:0000256" key="4">
    <source>
        <dbReference type="ARBA" id="ARBA00023136"/>
    </source>
</evidence>
<dbReference type="GO" id="GO:0016020">
    <property type="term" value="C:membrane"/>
    <property type="evidence" value="ECO:0007669"/>
    <property type="project" value="UniProtKB-SubCell"/>
</dbReference>
<dbReference type="PANTHER" id="PTHR43019">
    <property type="entry name" value="SERINE ENDOPROTEASE DEGS"/>
    <property type="match status" value="1"/>
</dbReference>
<reference evidence="7" key="1">
    <citation type="submission" date="2015-11" db="EMBL/GenBank/DDBJ databases">
        <authorList>
            <person name="Varghese N."/>
        </authorList>
    </citation>
    <scope>NUCLEOTIDE SEQUENCE [LARGE SCALE GENOMIC DNA]</scope>
    <source>
        <strain evidence="7">DSM 45899</strain>
    </source>
</reference>
<proteinExistence type="predicted"/>
<feature type="transmembrane region" description="Helical" evidence="5">
    <location>
        <begin position="96"/>
        <end position="117"/>
    </location>
</feature>
<evidence type="ECO:0000256" key="3">
    <source>
        <dbReference type="ARBA" id="ARBA00022989"/>
    </source>
</evidence>
<organism evidence="6 7">
    <name type="scientific">Parafrankia irregularis</name>
    <dbReference type="NCBI Taxonomy" id="795642"/>
    <lineage>
        <taxon>Bacteria</taxon>
        <taxon>Bacillati</taxon>
        <taxon>Actinomycetota</taxon>
        <taxon>Actinomycetes</taxon>
        <taxon>Frankiales</taxon>
        <taxon>Frankiaceae</taxon>
        <taxon>Parafrankia</taxon>
    </lineage>
</organism>
<dbReference type="PANTHER" id="PTHR43019:SF23">
    <property type="entry name" value="PROTEASE DO-LIKE 5, CHLOROPLASTIC"/>
    <property type="match status" value="1"/>
</dbReference>
<evidence type="ECO:0000313" key="7">
    <source>
        <dbReference type="Proteomes" id="UP000198802"/>
    </source>
</evidence>
<feature type="transmembrane region" description="Helical" evidence="5">
    <location>
        <begin position="7"/>
        <end position="40"/>
    </location>
</feature>
<dbReference type="InterPro" id="IPR009003">
    <property type="entry name" value="Peptidase_S1_PA"/>
</dbReference>